<dbReference type="SUPFAM" id="SSF103088">
    <property type="entry name" value="OmpA-like"/>
    <property type="match status" value="1"/>
</dbReference>
<evidence type="ECO:0000256" key="4">
    <source>
        <dbReference type="PROSITE-ProRule" id="PRU00473"/>
    </source>
</evidence>
<keyword evidence="6" id="KW-0812">Transmembrane</keyword>
<feature type="domain" description="OmpA-like" evidence="7">
    <location>
        <begin position="145"/>
        <end position="257"/>
    </location>
</feature>
<evidence type="ECO:0000256" key="6">
    <source>
        <dbReference type="SAM" id="Phobius"/>
    </source>
</evidence>
<dbReference type="PRINTS" id="PR01021">
    <property type="entry name" value="OMPADOMAIN"/>
</dbReference>
<dbReference type="RefSeq" id="WP_281255640.1">
    <property type="nucleotide sequence ID" value="NZ_LT828545.1"/>
</dbReference>
<dbReference type="PROSITE" id="PS01068">
    <property type="entry name" value="OMPA_1"/>
    <property type="match status" value="1"/>
</dbReference>
<evidence type="ECO:0000259" key="7">
    <source>
        <dbReference type="PROSITE" id="PS51123"/>
    </source>
</evidence>
<feature type="region of interest" description="Disordered" evidence="5">
    <location>
        <begin position="1"/>
        <end position="33"/>
    </location>
</feature>
<dbReference type="PROSITE" id="PS51123">
    <property type="entry name" value="OMPA_2"/>
    <property type="match status" value="1"/>
</dbReference>
<reference evidence="8 9" key="1">
    <citation type="submission" date="2017-03" db="EMBL/GenBank/DDBJ databases">
        <authorList>
            <person name="Afonso C.L."/>
            <person name="Miller P.J."/>
            <person name="Scott M.A."/>
            <person name="Spackman E."/>
            <person name="Goraichik I."/>
            <person name="Dimitrov K.M."/>
            <person name="Suarez D.L."/>
            <person name="Swayne D.E."/>
        </authorList>
    </citation>
    <scope>NUCLEOTIDE SEQUENCE [LARGE SCALE GENOMIC DNA]</scope>
    <source>
        <strain evidence="8">PRJEB14757</strain>
    </source>
</reference>
<name>A0A1W1H5L0_9BACT</name>
<evidence type="ECO:0000256" key="1">
    <source>
        <dbReference type="ARBA" id="ARBA00004442"/>
    </source>
</evidence>
<sequence>MKQHYPQKRYNRIDFTKQHNSPAPANHENSINNTGRSQEAYHAGRYKIIFLALLMLFVISCAGTTNQERKTQEGAVIGAGVGAILGQVIGGDTEATLIGAGIGAALGGIAGNQIGAYMDRQEAELRNAIASSQAASQAASVTRSQNVLTATFKSSMFFDYNSDILKPGAYPELDRVSRVLTDFPQTRIRVEGHTDTQGSAEYNQQLSEQRAQAVANALIQRGVDPMRMEIIGFGESQPISSSDADNRRVNIVIIPIQA</sequence>
<dbReference type="Proteomes" id="UP000191931">
    <property type="component" value="Unassembled WGS sequence"/>
</dbReference>
<dbReference type="CDD" id="cd07185">
    <property type="entry name" value="OmpA_C-like"/>
    <property type="match status" value="1"/>
</dbReference>
<dbReference type="InterPro" id="IPR050330">
    <property type="entry name" value="Bact_OuterMem_StrucFunc"/>
</dbReference>
<keyword evidence="9" id="KW-1185">Reference proteome</keyword>
<comment type="subcellular location">
    <subcellularLocation>
        <location evidence="1">Cell outer membrane</location>
    </subcellularLocation>
</comment>
<proteinExistence type="predicted"/>
<evidence type="ECO:0000256" key="2">
    <source>
        <dbReference type="ARBA" id="ARBA00023136"/>
    </source>
</evidence>
<protein>
    <submittedName>
        <fullName evidence="8">OmpF</fullName>
    </submittedName>
</protein>
<dbReference type="Pfam" id="PF13441">
    <property type="entry name" value="Gly-zipper_YMGG"/>
    <property type="match status" value="1"/>
</dbReference>
<keyword evidence="3" id="KW-0998">Cell outer membrane</keyword>
<dbReference type="Gene3D" id="3.30.1330.60">
    <property type="entry name" value="OmpA-like domain"/>
    <property type="match status" value="1"/>
</dbReference>
<dbReference type="InterPro" id="IPR036737">
    <property type="entry name" value="OmpA-like_sf"/>
</dbReference>
<evidence type="ECO:0000313" key="8">
    <source>
        <dbReference type="EMBL" id="SLM27648.1"/>
    </source>
</evidence>
<dbReference type="PANTHER" id="PTHR30329:SF21">
    <property type="entry name" value="LIPOPROTEIN YIAD-RELATED"/>
    <property type="match status" value="1"/>
</dbReference>
<gene>
    <name evidence="8" type="primary">ompF</name>
    <name evidence="8" type="ORF">MTBBW1_1050022</name>
</gene>
<dbReference type="Pfam" id="PF00691">
    <property type="entry name" value="OmpA"/>
    <property type="match status" value="1"/>
</dbReference>
<dbReference type="PANTHER" id="PTHR30329">
    <property type="entry name" value="STATOR ELEMENT OF FLAGELLAR MOTOR COMPLEX"/>
    <property type="match status" value="1"/>
</dbReference>
<feature type="compositionally biased region" description="Basic residues" evidence="5">
    <location>
        <begin position="1"/>
        <end position="10"/>
    </location>
</feature>
<dbReference type="GO" id="GO:0009279">
    <property type="term" value="C:cell outer membrane"/>
    <property type="evidence" value="ECO:0007669"/>
    <property type="project" value="UniProtKB-SubCell"/>
</dbReference>
<dbReference type="InterPro" id="IPR006664">
    <property type="entry name" value="OMP_bac"/>
</dbReference>
<feature type="transmembrane region" description="Helical" evidence="6">
    <location>
        <begin position="46"/>
        <end position="65"/>
    </location>
</feature>
<dbReference type="InterPro" id="IPR027367">
    <property type="entry name" value="Gly-zipper_YMGG"/>
</dbReference>
<keyword evidence="6" id="KW-1133">Transmembrane helix</keyword>
<dbReference type="EMBL" id="FWEV01000008">
    <property type="protein sequence ID" value="SLM27648.1"/>
    <property type="molecule type" value="Genomic_DNA"/>
</dbReference>
<organism evidence="8 9">
    <name type="scientific">Desulfamplus magnetovallimortis</name>
    <dbReference type="NCBI Taxonomy" id="1246637"/>
    <lineage>
        <taxon>Bacteria</taxon>
        <taxon>Pseudomonadati</taxon>
        <taxon>Thermodesulfobacteriota</taxon>
        <taxon>Desulfobacteria</taxon>
        <taxon>Desulfobacterales</taxon>
        <taxon>Desulfobacteraceae</taxon>
        <taxon>Desulfamplus</taxon>
    </lineage>
</organism>
<keyword evidence="2 4" id="KW-0472">Membrane</keyword>
<evidence type="ECO:0000256" key="3">
    <source>
        <dbReference type="ARBA" id="ARBA00023237"/>
    </source>
</evidence>
<evidence type="ECO:0000313" key="9">
    <source>
        <dbReference type="Proteomes" id="UP000191931"/>
    </source>
</evidence>
<accession>A0A1W1H5L0</accession>
<feature type="compositionally biased region" description="Polar residues" evidence="5">
    <location>
        <begin position="18"/>
        <end position="33"/>
    </location>
</feature>
<evidence type="ECO:0000256" key="5">
    <source>
        <dbReference type="SAM" id="MobiDB-lite"/>
    </source>
</evidence>
<dbReference type="InterPro" id="IPR006690">
    <property type="entry name" value="OMPA-like_CS"/>
</dbReference>
<dbReference type="AlphaFoldDB" id="A0A1W1H5L0"/>
<dbReference type="InterPro" id="IPR006665">
    <property type="entry name" value="OmpA-like"/>
</dbReference>
<dbReference type="STRING" id="1246637.MTBBW1_1050022"/>